<proteinExistence type="predicted"/>
<evidence type="ECO:0000313" key="2">
    <source>
        <dbReference type="EMBL" id="VFU10495.1"/>
    </source>
</evidence>
<dbReference type="RefSeq" id="WP_134491258.1">
    <property type="nucleotide sequence ID" value="NZ_CP139089.1"/>
</dbReference>
<dbReference type="Proteomes" id="UP000294360">
    <property type="component" value="Chromosome"/>
</dbReference>
<evidence type="ECO:0000256" key="1">
    <source>
        <dbReference type="SAM" id="MobiDB-lite"/>
    </source>
</evidence>
<dbReference type="EMBL" id="LR536450">
    <property type="protein sequence ID" value="VFU10495.1"/>
    <property type="molecule type" value="Genomic_DNA"/>
</dbReference>
<dbReference type="KEGG" id="mtun:MTUNDRAET4_3608"/>
<evidence type="ECO:0000313" key="3">
    <source>
        <dbReference type="Proteomes" id="UP000294360"/>
    </source>
</evidence>
<protein>
    <submittedName>
        <fullName evidence="2">Uncharacterized protein</fullName>
    </submittedName>
</protein>
<feature type="region of interest" description="Disordered" evidence="1">
    <location>
        <begin position="48"/>
        <end position="71"/>
    </location>
</feature>
<organism evidence="2 3">
    <name type="scientific">Methylocella tundrae</name>
    <dbReference type="NCBI Taxonomy" id="227605"/>
    <lineage>
        <taxon>Bacteria</taxon>
        <taxon>Pseudomonadati</taxon>
        <taxon>Pseudomonadota</taxon>
        <taxon>Alphaproteobacteria</taxon>
        <taxon>Hyphomicrobiales</taxon>
        <taxon>Beijerinckiaceae</taxon>
        <taxon>Methylocella</taxon>
    </lineage>
</organism>
<dbReference type="AlphaFoldDB" id="A0A4U8Z4V1"/>
<reference evidence="2 3" key="1">
    <citation type="submission" date="2019-03" db="EMBL/GenBank/DDBJ databases">
        <authorList>
            <person name="Kox A.R. M."/>
        </authorList>
    </citation>
    <scope>NUCLEOTIDE SEQUENCE [LARGE SCALE GENOMIC DNA]</scope>
    <source>
        <strain evidence="2">MTUNDRAET4 annotated genome</strain>
    </source>
</reference>
<gene>
    <name evidence="2" type="ORF">MTUNDRAET4_3608</name>
</gene>
<sequence>MSVLSQILAFQPVDECIVGAIVEAVALPAVKIDCAALGADLAAAQWRSQRLQGKSSPRKQSPTQRKRRAETVRTHAAKLFNALGPAVEEAATRDELWRNLCGLQPDEDLPPSPLRVEALGQFLDILQLLALGSDRTLSAAGAEIQTVKVRKRMEDSNPAWARLVDLWSPPKTVTWIIAFDLAPVFEAHFKKKATASTPSQATEDRTPQGPFVRFVRAVQQHLKLFPDQESVSPHTVAEALAIRKHEADEQGRIDARLRPFLQGDSRKRI</sequence>
<feature type="compositionally biased region" description="Polar residues" evidence="1">
    <location>
        <begin position="48"/>
        <end position="63"/>
    </location>
</feature>
<name>A0A4U8Z4V1_METTU</name>
<accession>A0A4U8Z4V1</accession>